<dbReference type="GO" id="GO:0005886">
    <property type="term" value="C:plasma membrane"/>
    <property type="evidence" value="ECO:0007669"/>
    <property type="project" value="TreeGrafter"/>
</dbReference>
<dbReference type="InterPro" id="IPR020635">
    <property type="entry name" value="Tyr_kinase_cat_dom"/>
</dbReference>
<organism evidence="3 4">
    <name type="scientific">Oesophagostomum dentatum</name>
    <name type="common">Nodular worm</name>
    <dbReference type="NCBI Taxonomy" id="61180"/>
    <lineage>
        <taxon>Eukaryota</taxon>
        <taxon>Metazoa</taxon>
        <taxon>Ecdysozoa</taxon>
        <taxon>Nematoda</taxon>
        <taxon>Chromadorea</taxon>
        <taxon>Rhabditida</taxon>
        <taxon>Rhabditina</taxon>
        <taxon>Rhabditomorpha</taxon>
        <taxon>Strongyloidea</taxon>
        <taxon>Strongylidae</taxon>
        <taxon>Oesophagostomum</taxon>
    </lineage>
</organism>
<dbReference type="GO" id="GO:0005524">
    <property type="term" value="F:ATP binding"/>
    <property type="evidence" value="ECO:0007669"/>
    <property type="project" value="InterPro"/>
</dbReference>
<evidence type="ECO:0000313" key="3">
    <source>
        <dbReference type="EMBL" id="KHJ78193.1"/>
    </source>
</evidence>
<dbReference type="GO" id="GO:0007169">
    <property type="term" value="P:cell surface receptor protein tyrosine kinase signaling pathway"/>
    <property type="evidence" value="ECO:0007669"/>
    <property type="project" value="TreeGrafter"/>
</dbReference>
<dbReference type="InterPro" id="IPR000719">
    <property type="entry name" value="Prot_kinase_dom"/>
</dbReference>
<reference evidence="3 4" key="1">
    <citation type="submission" date="2014-03" db="EMBL/GenBank/DDBJ databases">
        <title>Draft genome of the hookworm Oesophagostomum dentatum.</title>
        <authorList>
            <person name="Mitreva M."/>
        </authorList>
    </citation>
    <scope>NUCLEOTIDE SEQUENCE [LARGE SCALE GENOMIC DNA]</scope>
    <source>
        <strain evidence="3 4">OD-Hann</strain>
    </source>
</reference>
<dbReference type="EMBL" id="KN610017">
    <property type="protein sequence ID" value="KHJ78193.1"/>
    <property type="molecule type" value="Genomic_DNA"/>
</dbReference>
<dbReference type="InterPro" id="IPR001245">
    <property type="entry name" value="Ser-Thr/Tyr_kinase_cat_dom"/>
</dbReference>
<dbReference type="SUPFAM" id="SSF56112">
    <property type="entry name" value="Protein kinase-like (PK-like)"/>
    <property type="match status" value="1"/>
</dbReference>
<dbReference type="PANTHER" id="PTHR24416">
    <property type="entry name" value="TYROSINE-PROTEIN KINASE RECEPTOR"/>
    <property type="match status" value="1"/>
</dbReference>
<sequence length="242" mass="27146">MWPVRASLDGQHKSSGHPSGSRDSSALAYSAVNFRRVGPLVGTNVQHQKMLADELKIMCAIGKHPNVLALIGAITKNMKGGELYVVVELCDNGNLKDYLLKYKNKFINELKQTAVPDDGYLRPDSSVKTHYASEQIPDWSNDMESDRLLSDNTMLATSDLISFAMQVANGMEYLSSIPCIHRDLAARNVLLTNKRICRIADFGMAKNEQKNYYRFVRSFSSSQYVHCTSNFRVVLVGVEVYR</sequence>
<proteinExistence type="predicted"/>
<dbReference type="PROSITE" id="PS00109">
    <property type="entry name" value="PROTEIN_KINASE_TYR"/>
    <property type="match status" value="1"/>
</dbReference>
<evidence type="ECO:0000313" key="4">
    <source>
        <dbReference type="Proteomes" id="UP000053660"/>
    </source>
</evidence>
<dbReference type="PROSITE" id="PS50011">
    <property type="entry name" value="PROTEIN_KINASE_DOM"/>
    <property type="match status" value="1"/>
</dbReference>
<evidence type="ECO:0000259" key="2">
    <source>
        <dbReference type="PROSITE" id="PS50011"/>
    </source>
</evidence>
<evidence type="ECO:0000256" key="1">
    <source>
        <dbReference type="SAM" id="MobiDB-lite"/>
    </source>
</evidence>
<dbReference type="SMART" id="SM00219">
    <property type="entry name" value="TyrKc"/>
    <property type="match status" value="1"/>
</dbReference>
<dbReference type="GO" id="GO:0004714">
    <property type="term" value="F:transmembrane receptor protein tyrosine kinase activity"/>
    <property type="evidence" value="ECO:0007669"/>
    <property type="project" value="TreeGrafter"/>
</dbReference>
<dbReference type="InterPro" id="IPR011009">
    <property type="entry name" value="Kinase-like_dom_sf"/>
</dbReference>
<dbReference type="Gene3D" id="3.30.200.20">
    <property type="entry name" value="Phosphorylase Kinase, domain 1"/>
    <property type="match status" value="1"/>
</dbReference>
<dbReference type="PANTHER" id="PTHR24416:SF602">
    <property type="entry name" value="PROTEIN VER-1-RELATED"/>
    <property type="match status" value="1"/>
</dbReference>
<dbReference type="Proteomes" id="UP000053660">
    <property type="component" value="Unassembled WGS sequence"/>
</dbReference>
<feature type="region of interest" description="Disordered" evidence="1">
    <location>
        <begin position="1"/>
        <end position="24"/>
    </location>
</feature>
<protein>
    <recommendedName>
        <fullName evidence="2">Protein kinase domain-containing protein</fullName>
    </recommendedName>
</protein>
<dbReference type="Pfam" id="PF07714">
    <property type="entry name" value="PK_Tyr_Ser-Thr"/>
    <property type="match status" value="1"/>
</dbReference>
<dbReference type="OrthoDB" id="5912975at2759"/>
<dbReference type="InterPro" id="IPR050122">
    <property type="entry name" value="RTK"/>
</dbReference>
<dbReference type="GO" id="GO:0043235">
    <property type="term" value="C:receptor complex"/>
    <property type="evidence" value="ECO:0007669"/>
    <property type="project" value="TreeGrafter"/>
</dbReference>
<dbReference type="InterPro" id="IPR008266">
    <property type="entry name" value="Tyr_kinase_AS"/>
</dbReference>
<feature type="domain" description="Protein kinase" evidence="2">
    <location>
        <begin position="1"/>
        <end position="242"/>
    </location>
</feature>
<keyword evidence="4" id="KW-1185">Reference proteome</keyword>
<gene>
    <name evidence="3" type="ORF">OESDEN_22187</name>
</gene>
<name>A0A0B1RYR0_OESDE</name>
<accession>A0A0B1RYR0</accession>
<dbReference type="AlphaFoldDB" id="A0A0B1RYR0"/>
<dbReference type="Gene3D" id="1.10.510.10">
    <property type="entry name" value="Transferase(Phosphotransferase) domain 1"/>
    <property type="match status" value="1"/>
</dbReference>